<keyword evidence="3" id="KW-1185">Reference proteome</keyword>
<dbReference type="Proteomes" id="UP001218188">
    <property type="component" value="Unassembled WGS sequence"/>
</dbReference>
<gene>
    <name evidence="2" type="ORF">C8F04DRAFT_999485</name>
</gene>
<feature type="region of interest" description="Disordered" evidence="1">
    <location>
        <begin position="182"/>
        <end position="267"/>
    </location>
</feature>
<feature type="compositionally biased region" description="Acidic residues" evidence="1">
    <location>
        <begin position="182"/>
        <end position="195"/>
    </location>
</feature>
<evidence type="ECO:0000313" key="3">
    <source>
        <dbReference type="Proteomes" id="UP001218188"/>
    </source>
</evidence>
<dbReference type="AlphaFoldDB" id="A0AAD6T031"/>
<proteinExistence type="predicted"/>
<comment type="caution">
    <text evidence="2">The sequence shown here is derived from an EMBL/GenBank/DDBJ whole genome shotgun (WGS) entry which is preliminary data.</text>
</comment>
<organism evidence="2 3">
    <name type="scientific">Mycena alexandri</name>
    <dbReference type="NCBI Taxonomy" id="1745969"/>
    <lineage>
        <taxon>Eukaryota</taxon>
        <taxon>Fungi</taxon>
        <taxon>Dikarya</taxon>
        <taxon>Basidiomycota</taxon>
        <taxon>Agaricomycotina</taxon>
        <taxon>Agaricomycetes</taxon>
        <taxon>Agaricomycetidae</taxon>
        <taxon>Agaricales</taxon>
        <taxon>Marasmiineae</taxon>
        <taxon>Mycenaceae</taxon>
        <taxon>Mycena</taxon>
    </lineage>
</organism>
<accession>A0AAD6T031</accession>
<sequence length="293" mass="33130">MENSWTHYKVDKIISTEILLSIPCNSEAWLGQSNHIFSRLQITSNFEDYGPVHAIQFKIIISNPTAHLPSGYLFLCPTAEFRTGPASFRWPDFPAHWSLDPSGVDRPSSEEATQLRFPSFQLATQVRGYSWDTSVYTGLRQFHQAKRFDPDSQDIARHLGQPLYRLCREVETQFAHMDELIEVDETGDDTDDERDDAQSSLHDQDELAEESDAKEDEDKIGICSEPQDVSLEQNVSKLHEPIERRRHSVDPGANPEPQIPNDHATGGGFIDHLIWGLRQGLTPQTDVSSSSSL</sequence>
<evidence type="ECO:0000313" key="2">
    <source>
        <dbReference type="EMBL" id="KAJ7036869.1"/>
    </source>
</evidence>
<evidence type="ECO:0000256" key="1">
    <source>
        <dbReference type="SAM" id="MobiDB-lite"/>
    </source>
</evidence>
<dbReference type="EMBL" id="JARJCM010000040">
    <property type="protein sequence ID" value="KAJ7036869.1"/>
    <property type="molecule type" value="Genomic_DNA"/>
</dbReference>
<feature type="compositionally biased region" description="Acidic residues" evidence="1">
    <location>
        <begin position="206"/>
        <end position="215"/>
    </location>
</feature>
<name>A0AAD6T031_9AGAR</name>
<protein>
    <submittedName>
        <fullName evidence="2">Uncharacterized protein</fullName>
    </submittedName>
</protein>
<reference evidence="2" key="1">
    <citation type="submission" date="2023-03" db="EMBL/GenBank/DDBJ databases">
        <title>Massive genome expansion in bonnet fungi (Mycena s.s.) driven by repeated elements and novel gene families across ecological guilds.</title>
        <authorList>
            <consortium name="Lawrence Berkeley National Laboratory"/>
            <person name="Harder C.B."/>
            <person name="Miyauchi S."/>
            <person name="Viragh M."/>
            <person name="Kuo A."/>
            <person name="Thoen E."/>
            <person name="Andreopoulos B."/>
            <person name="Lu D."/>
            <person name="Skrede I."/>
            <person name="Drula E."/>
            <person name="Henrissat B."/>
            <person name="Morin E."/>
            <person name="Kohler A."/>
            <person name="Barry K."/>
            <person name="LaButti K."/>
            <person name="Morin E."/>
            <person name="Salamov A."/>
            <person name="Lipzen A."/>
            <person name="Mereny Z."/>
            <person name="Hegedus B."/>
            <person name="Baldrian P."/>
            <person name="Stursova M."/>
            <person name="Weitz H."/>
            <person name="Taylor A."/>
            <person name="Grigoriev I.V."/>
            <person name="Nagy L.G."/>
            <person name="Martin F."/>
            <person name="Kauserud H."/>
        </authorList>
    </citation>
    <scope>NUCLEOTIDE SEQUENCE</scope>
    <source>
        <strain evidence="2">CBHHK200</strain>
    </source>
</reference>